<keyword evidence="5" id="KW-0472">Membrane</keyword>
<dbReference type="PANTHER" id="PTHR42911">
    <property type="entry name" value="MODULATOR OF FTSH PROTEASE HFLC"/>
    <property type="match status" value="1"/>
</dbReference>
<evidence type="ECO:0000256" key="4">
    <source>
        <dbReference type="ARBA" id="ARBA00022989"/>
    </source>
</evidence>
<dbReference type="CDD" id="cd03405">
    <property type="entry name" value="SPFH_HflC"/>
    <property type="match status" value="1"/>
</dbReference>
<comment type="function">
    <text evidence="6">HflC and HflK could regulate a protease.</text>
</comment>
<dbReference type="Gene3D" id="3.30.479.30">
    <property type="entry name" value="Band 7 domain"/>
    <property type="match status" value="1"/>
</dbReference>
<proteinExistence type="inferred from homology"/>
<evidence type="ECO:0000256" key="6">
    <source>
        <dbReference type="PIRNR" id="PIRNR005651"/>
    </source>
</evidence>
<dbReference type="RefSeq" id="WP_015250213.1">
    <property type="nucleotide sequence ID" value="NC_019892.1"/>
</dbReference>
<dbReference type="InterPro" id="IPR001107">
    <property type="entry name" value="Band_7"/>
</dbReference>
<keyword evidence="3" id="KW-0812">Transmembrane</keyword>
<dbReference type="GO" id="GO:0006508">
    <property type="term" value="P:proteolysis"/>
    <property type="evidence" value="ECO:0007669"/>
    <property type="project" value="UniProtKB-KW"/>
</dbReference>
<evidence type="ECO:0000313" key="9">
    <source>
        <dbReference type="EMBL" id="AGA31141.1"/>
    </source>
</evidence>
<dbReference type="SUPFAM" id="SSF117892">
    <property type="entry name" value="Band 7/SPFH domain"/>
    <property type="match status" value="1"/>
</dbReference>
<sequence length="338" mass="37661">MHQPIVESRPRAWPRWSTVLPLLLGLVAVVAFARSIIIVDQTEAVYVTEFGRSVRLIDKPGLHWKWPYQSRRGFDKRLQLDSPPPREMLTKDKKNLEVAWYVSWRITDVEKFLRSVRTLPDASARVEDMAASVLAAELGGHELAGLVRVDRNSALDAMMTDVTARVAEQAGKEYGLQVVDVRLRRLNYPEEVRSAVFEQIRSERKKVAAKTRAEGESKARTIRSAADLERAKTVAEAEAEAARVVGEGEAEATRIANAAHAADPAFYQFLKTLETYRAALDNKTTLVLSAESDFLRLLTRGVADPAPTSSLAQKDKKRATKPEAEPEPVPRPASETKP</sequence>
<dbReference type="AlphaFoldDB" id="L0DRX1"/>
<keyword evidence="4" id="KW-1133">Transmembrane helix</keyword>
<dbReference type="GO" id="GO:0016020">
    <property type="term" value="C:membrane"/>
    <property type="evidence" value="ECO:0007669"/>
    <property type="project" value="UniProtKB-SubCell"/>
</dbReference>
<dbReference type="Pfam" id="PF01145">
    <property type="entry name" value="Band_7"/>
    <property type="match status" value="1"/>
</dbReference>
<dbReference type="PANTHER" id="PTHR42911:SF1">
    <property type="entry name" value="MODULATOR OF FTSH PROTEASE HFLC"/>
    <property type="match status" value="1"/>
</dbReference>
<feature type="domain" description="Band 7" evidence="8">
    <location>
        <begin position="34"/>
        <end position="200"/>
    </location>
</feature>
<dbReference type="Proteomes" id="UP000010798">
    <property type="component" value="Chromosome"/>
</dbReference>
<dbReference type="STRING" id="886293.Sinac_7087"/>
<protein>
    <recommendedName>
        <fullName evidence="6">Protein HflC</fullName>
    </recommendedName>
</protein>
<evidence type="ECO:0000313" key="10">
    <source>
        <dbReference type="Proteomes" id="UP000010798"/>
    </source>
</evidence>
<evidence type="ECO:0000259" key="8">
    <source>
        <dbReference type="SMART" id="SM00244"/>
    </source>
</evidence>
<dbReference type="InterPro" id="IPR010200">
    <property type="entry name" value="HflC"/>
</dbReference>
<evidence type="ECO:0000256" key="3">
    <source>
        <dbReference type="ARBA" id="ARBA00022692"/>
    </source>
</evidence>
<dbReference type="SMART" id="SM00244">
    <property type="entry name" value="PHB"/>
    <property type="match status" value="1"/>
</dbReference>
<keyword evidence="9" id="KW-0378">Hydrolase</keyword>
<dbReference type="InterPro" id="IPR036013">
    <property type="entry name" value="Band_7/SPFH_dom_sf"/>
</dbReference>
<evidence type="ECO:0000256" key="5">
    <source>
        <dbReference type="ARBA" id="ARBA00023136"/>
    </source>
</evidence>
<evidence type="ECO:0000256" key="1">
    <source>
        <dbReference type="ARBA" id="ARBA00004167"/>
    </source>
</evidence>
<evidence type="ECO:0000256" key="7">
    <source>
        <dbReference type="SAM" id="MobiDB-lite"/>
    </source>
</evidence>
<gene>
    <name evidence="9" type="ordered locus">Sinac_7087</name>
</gene>
<dbReference type="eggNOG" id="COG0330">
    <property type="taxonomic scope" value="Bacteria"/>
</dbReference>
<keyword evidence="9" id="KW-0645">Protease</keyword>
<feature type="region of interest" description="Disordered" evidence="7">
    <location>
        <begin position="301"/>
        <end position="338"/>
    </location>
</feature>
<comment type="similarity">
    <text evidence="2 6">Belongs to the band 7/mec-2 family. HflC subfamily.</text>
</comment>
<name>L0DRX1_SINAD</name>
<dbReference type="HOGENOM" id="CLU_059167_1_0_0"/>
<evidence type="ECO:0000256" key="2">
    <source>
        <dbReference type="ARBA" id="ARBA00007862"/>
    </source>
</evidence>
<dbReference type="OrthoDB" id="9809197at2"/>
<dbReference type="EMBL" id="CP003364">
    <property type="protein sequence ID" value="AGA31141.1"/>
    <property type="molecule type" value="Genomic_DNA"/>
</dbReference>
<comment type="subcellular location">
    <subcellularLocation>
        <location evidence="1">Membrane</location>
        <topology evidence="1">Single-pass membrane protein</topology>
    </subcellularLocation>
</comment>
<organism evidence="9 10">
    <name type="scientific">Singulisphaera acidiphila (strain ATCC BAA-1392 / DSM 18658 / VKM B-2454 / MOB10)</name>
    <dbReference type="NCBI Taxonomy" id="886293"/>
    <lineage>
        <taxon>Bacteria</taxon>
        <taxon>Pseudomonadati</taxon>
        <taxon>Planctomycetota</taxon>
        <taxon>Planctomycetia</taxon>
        <taxon>Isosphaerales</taxon>
        <taxon>Isosphaeraceae</taxon>
        <taxon>Singulisphaera</taxon>
    </lineage>
</organism>
<keyword evidence="10" id="KW-1185">Reference proteome</keyword>
<dbReference type="PIRSF" id="PIRSF005651">
    <property type="entry name" value="HflC"/>
    <property type="match status" value="1"/>
</dbReference>
<dbReference type="GO" id="GO:0008233">
    <property type="term" value="F:peptidase activity"/>
    <property type="evidence" value="ECO:0007669"/>
    <property type="project" value="UniProtKB-KW"/>
</dbReference>
<dbReference type="KEGG" id="saci:Sinac_7087"/>
<accession>L0DRX1</accession>
<reference evidence="9 10" key="1">
    <citation type="submission" date="2012-02" db="EMBL/GenBank/DDBJ databases">
        <title>Complete sequence of chromosome of Singulisphaera acidiphila DSM 18658.</title>
        <authorList>
            <consortium name="US DOE Joint Genome Institute (JGI-PGF)"/>
            <person name="Lucas S."/>
            <person name="Copeland A."/>
            <person name="Lapidus A."/>
            <person name="Glavina del Rio T."/>
            <person name="Dalin E."/>
            <person name="Tice H."/>
            <person name="Bruce D."/>
            <person name="Goodwin L."/>
            <person name="Pitluck S."/>
            <person name="Peters L."/>
            <person name="Ovchinnikova G."/>
            <person name="Chertkov O."/>
            <person name="Kyrpides N."/>
            <person name="Mavromatis K."/>
            <person name="Ivanova N."/>
            <person name="Brettin T."/>
            <person name="Detter J.C."/>
            <person name="Han C."/>
            <person name="Larimer F."/>
            <person name="Land M."/>
            <person name="Hauser L."/>
            <person name="Markowitz V."/>
            <person name="Cheng J.-F."/>
            <person name="Hugenholtz P."/>
            <person name="Woyke T."/>
            <person name="Wu D."/>
            <person name="Tindall B."/>
            <person name="Pomrenke H."/>
            <person name="Brambilla E."/>
            <person name="Klenk H.-P."/>
            <person name="Eisen J.A."/>
        </authorList>
    </citation>
    <scope>NUCLEOTIDE SEQUENCE [LARGE SCALE GENOMIC DNA]</scope>
    <source>
        <strain evidence="10">ATCC BAA-1392 / DSM 18658 / VKM B-2454 / MOB10</strain>
    </source>
</reference>